<dbReference type="AlphaFoldDB" id="A0A0E0PXP9"/>
<dbReference type="Proteomes" id="UP000008022">
    <property type="component" value="Unassembled WGS sequence"/>
</dbReference>
<dbReference type="Gramene" id="ORUFI06G15270.1">
    <property type="protein sequence ID" value="ORUFI06G15270.1"/>
    <property type="gene ID" value="ORUFI06G15270"/>
</dbReference>
<sequence length="109" mass="11488">MRREREQRRAREQQPRCGKVAGGTVAECTAVFCCFPFAVVELIVLAAIRVPAALCRPGTARNSVGVQRPCEGRDAGGGSDGSRRGGGRGGRAGNDEAAHPMANSNRHTV</sequence>
<protein>
    <submittedName>
        <fullName evidence="2">Uncharacterized protein</fullName>
    </submittedName>
</protein>
<evidence type="ECO:0000313" key="2">
    <source>
        <dbReference type="EnsemblPlants" id="ORUFI06G15270.1"/>
    </source>
</evidence>
<evidence type="ECO:0000256" key="1">
    <source>
        <dbReference type="SAM" id="MobiDB-lite"/>
    </source>
</evidence>
<evidence type="ECO:0000313" key="3">
    <source>
        <dbReference type="Proteomes" id="UP000008022"/>
    </source>
</evidence>
<dbReference type="EnsemblPlants" id="ORUFI06G15270.1">
    <property type="protein sequence ID" value="ORUFI06G15270.1"/>
    <property type="gene ID" value="ORUFI06G15270"/>
</dbReference>
<dbReference type="PANTHER" id="PTHR33264:SF8">
    <property type="entry name" value="EXPRESSED PROTEIN"/>
    <property type="match status" value="1"/>
</dbReference>
<reference evidence="3" key="1">
    <citation type="submission" date="2013-06" db="EMBL/GenBank/DDBJ databases">
        <authorList>
            <person name="Zhao Q."/>
        </authorList>
    </citation>
    <scope>NUCLEOTIDE SEQUENCE</scope>
    <source>
        <strain evidence="3">cv. W1943</strain>
    </source>
</reference>
<keyword evidence="3" id="KW-1185">Reference proteome</keyword>
<dbReference type="HOGENOM" id="CLU_2188283_0_0_1"/>
<dbReference type="PANTHER" id="PTHR33264">
    <property type="entry name" value="EXPRESSED PROTEIN"/>
    <property type="match status" value="1"/>
</dbReference>
<reference evidence="2" key="2">
    <citation type="submission" date="2015-06" db="UniProtKB">
        <authorList>
            <consortium name="EnsemblPlants"/>
        </authorList>
    </citation>
    <scope>IDENTIFICATION</scope>
</reference>
<name>A0A0E0PXP9_ORYRU</name>
<organism evidence="2 3">
    <name type="scientific">Oryza rufipogon</name>
    <name type="common">Brownbeard rice</name>
    <name type="synonym">Asian wild rice</name>
    <dbReference type="NCBI Taxonomy" id="4529"/>
    <lineage>
        <taxon>Eukaryota</taxon>
        <taxon>Viridiplantae</taxon>
        <taxon>Streptophyta</taxon>
        <taxon>Embryophyta</taxon>
        <taxon>Tracheophyta</taxon>
        <taxon>Spermatophyta</taxon>
        <taxon>Magnoliopsida</taxon>
        <taxon>Liliopsida</taxon>
        <taxon>Poales</taxon>
        <taxon>Poaceae</taxon>
        <taxon>BOP clade</taxon>
        <taxon>Oryzoideae</taxon>
        <taxon>Oryzeae</taxon>
        <taxon>Oryzinae</taxon>
        <taxon>Oryza</taxon>
    </lineage>
</organism>
<feature type="region of interest" description="Disordered" evidence="1">
    <location>
        <begin position="60"/>
        <end position="109"/>
    </location>
</feature>
<accession>A0A0E0PXP9</accession>
<proteinExistence type="predicted"/>